<evidence type="ECO:0000256" key="5">
    <source>
        <dbReference type="ARBA" id="ARBA00023163"/>
    </source>
</evidence>
<sequence>MVKRTLGGETDCYGVLVQRHADYLFGLGMRLTAGNREFAEDISQQSFLRAYKYLKSFNPKKKFKQWLTGIAVNCYKDLSNKESQYLSLEVIDEPSYTPDLGGNTGFFELIKPLAEDERTIFTLRYVYEYQIDEIAEVVGLKSGTVKSKISRALEKLR</sequence>
<dbReference type="AlphaFoldDB" id="A0A381VEZ4"/>
<dbReference type="GO" id="GO:0016987">
    <property type="term" value="F:sigma factor activity"/>
    <property type="evidence" value="ECO:0007669"/>
    <property type="project" value="UniProtKB-KW"/>
</dbReference>
<dbReference type="InterPro" id="IPR036388">
    <property type="entry name" value="WH-like_DNA-bd_sf"/>
</dbReference>
<comment type="similarity">
    <text evidence="1">Belongs to the sigma-70 factor family. ECF subfamily.</text>
</comment>
<evidence type="ECO:0000313" key="8">
    <source>
        <dbReference type="EMBL" id="SVA38910.1"/>
    </source>
</evidence>
<dbReference type="InterPro" id="IPR013324">
    <property type="entry name" value="RNA_pol_sigma_r3/r4-like"/>
</dbReference>
<feature type="domain" description="RNA polymerase sigma-70 region 2" evidence="6">
    <location>
        <begin position="16"/>
        <end position="79"/>
    </location>
</feature>
<dbReference type="PANTHER" id="PTHR43133:SF8">
    <property type="entry name" value="RNA POLYMERASE SIGMA FACTOR HI_1459-RELATED"/>
    <property type="match status" value="1"/>
</dbReference>
<dbReference type="InterPro" id="IPR007627">
    <property type="entry name" value="RNA_pol_sigma70_r2"/>
</dbReference>
<organism evidence="8">
    <name type="scientific">marine metagenome</name>
    <dbReference type="NCBI Taxonomy" id="408172"/>
    <lineage>
        <taxon>unclassified sequences</taxon>
        <taxon>metagenomes</taxon>
        <taxon>ecological metagenomes</taxon>
    </lineage>
</organism>
<dbReference type="CDD" id="cd06171">
    <property type="entry name" value="Sigma70_r4"/>
    <property type="match status" value="1"/>
</dbReference>
<dbReference type="PANTHER" id="PTHR43133">
    <property type="entry name" value="RNA POLYMERASE ECF-TYPE SIGMA FACTO"/>
    <property type="match status" value="1"/>
</dbReference>
<evidence type="ECO:0000256" key="2">
    <source>
        <dbReference type="ARBA" id="ARBA00023015"/>
    </source>
</evidence>
<dbReference type="InterPro" id="IPR014284">
    <property type="entry name" value="RNA_pol_sigma-70_dom"/>
</dbReference>
<dbReference type="GO" id="GO:0006352">
    <property type="term" value="P:DNA-templated transcription initiation"/>
    <property type="evidence" value="ECO:0007669"/>
    <property type="project" value="InterPro"/>
</dbReference>
<dbReference type="InterPro" id="IPR013325">
    <property type="entry name" value="RNA_pol_sigma_r2"/>
</dbReference>
<dbReference type="Gene3D" id="1.10.10.10">
    <property type="entry name" value="Winged helix-like DNA-binding domain superfamily/Winged helix DNA-binding domain"/>
    <property type="match status" value="1"/>
</dbReference>
<dbReference type="EMBL" id="UINC01008653">
    <property type="protein sequence ID" value="SVA38910.1"/>
    <property type="molecule type" value="Genomic_DNA"/>
</dbReference>
<keyword evidence="4" id="KW-0238">DNA-binding</keyword>
<gene>
    <name evidence="8" type="ORF">METZ01_LOCUS91764</name>
</gene>
<dbReference type="Pfam" id="PF08281">
    <property type="entry name" value="Sigma70_r4_2"/>
    <property type="match status" value="1"/>
</dbReference>
<accession>A0A381VEZ4</accession>
<evidence type="ECO:0000256" key="4">
    <source>
        <dbReference type="ARBA" id="ARBA00023125"/>
    </source>
</evidence>
<feature type="domain" description="RNA polymerase sigma factor 70 region 4 type 2" evidence="7">
    <location>
        <begin position="109"/>
        <end position="156"/>
    </location>
</feature>
<keyword evidence="2" id="KW-0805">Transcription regulation</keyword>
<evidence type="ECO:0000256" key="1">
    <source>
        <dbReference type="ARBA" id="ARBA00010641"/>
    </source>
</evidence>
<dbReference type="GO" id="GO:0003677">
    <property type="term" value="F:DNA binding"/>
    <property type="evidence" value="ECO:0007669"/>
    <property type="project" value="UniProtKB-KW"/>
</dbReference>
<dbReference type="InterPro" id="IPR039425">
    <property type="entry name" value="RNA_pol_sigma-70-like"/>
</dbReference>
<dbReference type="Gene3D" id="1.10.1740.10">
    <property type="match status" value="1"/>
</dbReference>
<dbReference type="NCBIfam" id="TIGR02937">
    <property type="entry name" value="sigma70-ECF"/>
    <property type="match status" value="1"/>
</dbReference>
<dbReference type="SUPFAM" id="SSF88659">
    <property type="entry name" value="Sigma3 and sigma4 domains of RNA polymerase sigma factors"/>
    <property type="match status" value="1"/>
</dbReference>
<dbReference type="Pfam" id="PF04542">
    <property type="entry name" value="Sigma70_r2"/>
    <property type="match status" value="1"/>
</dbReference>
<protein>
    <recommendedName>
        <fullName evidence="9">HTH luxR-type domain-containing protein</fullName>
    </recommendedName>
</protein>
<reference evidence="8" key="1">
    <citation type="submission" date="2018-05" db="EMBL/GenBank/DDBJ databases">
        <authorList>
            <person name="Lanie J.A."/>
            <person name="Ng W.-L."/>
            <person name="Kazmierczak K.M."/>
            <person name="Andrzejewski T.M."/>
            <person name="Davidsen T.M."/>
            <person name="Wayne K.J."/>
            <person name="Tettelin H."/>
            <person name="Glass J.I."/>
            <person name="Rusch D."/>
            <person name="Podicherti R."/>
            <person name="Tsui H.-C.T."/>
            <person name="Winkler M.E."/>
        </authorList>
    </citation>
    <scope>NUCLEOTIDE SEQUENCE</scope>
</reference>
<dbReference type="InterPro" id="IPR013249">
    <property type="entry name" value="RNA_pol_sigma70_r4_t2"/>
</dbReference>
<keyword evidence="5" id="KW-0804">Transcription</keyword>
<evidence type="ECO:0000256" key="3">
    <source>
        <dbReference type="ARBA" id="ARBA00023082"/>
    </source>
</evidence>
<proteinExistence type="inferred from homology"/>
<evidence type="ECO:0000259" key="7">
    <source>
        <dbReference type="Pfam" id="PF08281"/>
    </source>
</evidence>
<dbReference type="SUPFAM" id="SSF88946">
    <property type="entry name" value="Sigma2 domain of RNA polymerase sigma factors"/>
    <property type="match status" value="1"/>
</dbReference>
<keyword evidence="3" id="KW-0731">Sigma factor</keyword>
<evidence type="ECO:0008006" key="9">
    <source>
        <dbReference type="Google" id="ProtNLM"/>
    </source>
</evidence>
<name>A0A381VEZ4_9ZZZZ</name>
<evidence type="ECO:0000259" key="6">
    <source>
        <dbReference type="Pfam" id="PF04542"/>
    </source>
</evidence>